<protein>
    <submittedName>
        <fullName evidence="1">Uncharacterized protein</fullName>
    </submittedName>
</protein>
<dbReference type="EMBL" id="BGZK01000286">
    <property type="protein sequence ID" value="GBP34300.1"/>
    <property type="molecule type" value="Genomic_DNA"/>
</dbReference>
<proteinExistence type="predicted"/>
<dbReference type="AlphaFoldDB" id="A0A4C1V6Z8"/>
<accession>A0A4C1V6Z8</accession>
<evidence type="ECO:0000313" key="1">
    <source>
        <dbReference type="EMBL" id="GBP34300.1"/>
    </source>
</evidence>
<sequence length="147" mass="16358">MEALRGIRRDLIRGGLRPGSRARQTHSLTTEAIVAYRSTPIRSTFGVSKQHKKNISIGANKARHVRKLTRVHNSAIPQSFHIESFLFGESREDDGPTSLCHEPHSTNVVFGRRRRRTSLTETVSKIGATTFELVKPVVNSDKDGSSP</sequence>
<comment type="caution">
    <text evidence="1">The sequence shown here is derived from an EMBL/GenBank/DDBJ whole genome shotgun (WGS) entry which is preliminary data.</text>
</comment>
<organism evidence="1 2">
    <name type="scientific">Eumeta variegata</name>
    <name type="common">Bagworm moth</name>
    <name type="synonym">Eumeta japonica</name>
    <dbReference type="NCBI Taxonomy" id="151549"/>
    <lineage>
        <taxon>Eukaryota</taxon>
        <taxon>Metazoa</taxon>
        <taxon>Ecdysozoa</taxon>
        <taxon>Arthropoda</taxon>
        <taxon>Hexapoda</taxon>
        <taxon>Insecta</taxon>
        <taxon>Pterygota</taxon>
        <taxon>Neoptera</taxon>
        <taxon>Endopterygota</taxon>
        <taxon>Lepidoptera</taxon>
        <taxon>Glossata</taxon>
        <taxon>Ditrysia</taxon>
        <taxon>Tineoidea</taxon>
        <taxon>Psychidae</taxon>
        <taxon>Oiketicinae</taxon>
        <taxon>Eumeta</taxon>
    </lineage>
</organism>
<gene>
    <name evidence="1" type="ORF">EVAR_13439_1</name>
</gene>
<dbReference type="Proteomes" id="UP000299102">
    <property type="component" value="Unassembled WGS sequence"/>
</dbReference>
<name>A0A4C1V6Z8_EUMVA</name>
<reference evidence="1 2" key="1">
    <citation type="journal article" date="2019" name="Commun. Biol.">
        <title>The bagworm genome reveals a unique fibroin gene that provides high tensile strength.</title>
        <authorList>
            <person name="Kono N."/>
            <person name="Nakamura H."/>
            <person name="Ohtoshi R."/>
            <person name="Tomita M."/>
            <person name="Numata K."/>
            <person name="Arakawa K."/>
        </authorList>
    </citation>
    <scope>NUCLEOTIDE SEQUENCE [LARGE SCALE GENOMIC DNA]</scope>
</reference>
<evidence type="ECO:0000313" key="2">
    <source>
        <dbReference type="Proteomes" id="UP000299102"/>
    </source>
</evidence>
<keyword evidence="2" id="KW-1185">Reference proteome</keyword>